<dbReference type="Proteomes" id="UP000641514">
    <property type="component" value="Unassembled WGS sequence"/>
</dbReference>
<reference evidence="1" key="2">
    <citation type="submission" date="2020-09" db="EMBL/GenBank/DDBJ databases">
        <authorList>
            <person name="Sun Q."/>
            <person name="Zhou Y."/>
        </authorList>
    </citation>
    <scope>NUCLEOTIDE SEQUENCE</scope>
    <source>
        <strain evidence="1">CGMCC 1.15478</strain>
    </source>
</reference>
<organism evidence="1 2">
    <name type="scientific">Hoyosella rhizosphaerae</name>
    <dbReference type="NCBI Taxonomy" id="1755582"/>
    <lineage>
        <taxon>Bacteria</taxon>
        <taxon>Bacillati</taxon>
        <taxon>Actinomycetota</taxon>
        <taxon>Actinomycetes</taxon>
        <taxon>Mycobacteriales</taxon>
        <taxon>Hoyosellaceae</taxon>
        <taxon>Hoyosella</taxon>
    </lineage>
</organism>
<gene>
    <name evidence="1" type="ORF">GCM10011410_24040</name>
</gene>
<name>A0A916UFD9_9ACTN</name>
<evidence type="ECO:0000313" key="2">
    <source>
        <dbReference type="Proteomes" id="UP000641514"/>
    </source>
</evidence>
<protein>
    <submittedName>
        <fullName evidence="1">Uncharacterized protein</fullName>
    </submittedName>
</protein>
<proteinExistence type="predicted"/>
<evidence type="ECO:0000313" key="1">
    <source>
        <dbReference type="EMBL" id="GGC70405.1"/>
    </source>
</evidence>
<reference evidence="1" key="1">
    <citation type="journal article" date="2014" name="Int. J. Syst. Evol. Microbiol.">
        <title>Complete genome sequence of Corynebacterium casei LMG S-19264T (=DSM 44701T), isolated from a smear-ripened cheese.</title>
        <authorList>
            <consortium name="US DOE Joint Genome Institute (JGI-PGF)"/>
            <person name="Walter F."/>
            <person name="Albersmeier A."/>
            <person name="Kalinowski J."/>
            <person name="Ruckert C."/>
        </authorList>
    </citation>
    <scope>NUCLEOTIDE SEQUENCE</scope>
    <source>
        <strain evidence="1">CGMCC 1.15478</strain>
    </source>
</reference>
<accession>A0A916UFD9</accession>
<dbReference type="AlphaFoldDB" id="A0A916UFD9"/>
<keyword evidence="2" id="KW-1185">Reference proteome</keyword>
<dbReference type="EMBL" id="BMJH01000003">
    <property type="protein sequence ID" value="GGC70405.1"/>
    <property type="molecule type" value="Genomic_DNA"/>
</dbReference>
<comment type="caution">
    <text evidence="1">The sequence shown here is derived from an EMBL/GenBank/DDBJ whole genome shotgun (WGS) entry which is preliminary data.</text>
</comment>
<sequence length="140" mass="13779">MVTLSGVGVAAAKPFDTPPTPALCAGGVAVPQSFVAGDNGSLPPESVTYVINEQGGPGAMVAWLNVTEALSGAVAFGTVDLEPTPIGETAVAPLAMAETGPGTVLSAMFGLYENSRGETCVLLPGFTSDEVPAGTAVAAD</sequence>